<evidence type="ECO:0000256" key="2">
    <source>
        <dbReference type="ARBA" id="ARBA00022729"/>
    </source>
</evidence>
<keyword evidence="2" id="KW-0732">Signal</keyword>
<keyword evidence="3 6" id="KW-0378">Hydrolase</keyword>
<evidence type="ECO:0000259" key="5">
    <source>
        <dbReference type="Pfam" id="PF08386"/>
    </source>
</evidence>
<feature type="domain" description="Peptidase S33 tripeptidyl aminopeptidase-like C-terminal" evidence="5">
    <location>
        <begin position="463"/>
        <end position="565"/>
    </location>
</feature>
<reference evidence="6" key="1">
    <citation type="submission" date="2020-12" db="EMBL/GenBank/DDBJ databases">
        <title>Genomic characterization of non-nitrogen-fixing Frankia strains.</title>
        <authorList>
            <person name="Carlos-Shanley C."/>
            <person name="Guerra T."/>
            <person name="Hahn D."/>
        </authorList>
    </citation>
    <scope>NUCLEOTIDE SEQUENCE</scope>
    <source>
        <strain evidence="6">CN6</strain>
    </source>
</reference>
<dbReference type="PANTHER" id="PTHR43248:SF29">
    <property type="entry name" value="TRIPEPTIDYL AMINOPEPTIDASE"/>
    <property type="match status" value="1"/>
</dbReference>
<keyword evidence="7" id="KW-1185">Reference proteome</keyword>
<proteinExistence type="inferred from homology"/>
<dbReference type="InterPro" id="IPR013595">
    <property type="entry name" value="Pept_S33_TAP-like_C"/>
</dbReference>
<evidence type="ECO:0000259" key="4">
    <source>
        <dbReference type="Pfam" id="PF00561"/>
    </source>
</evidence>
<feature type="domain" description="AB hydrolase-1" evidence="4">
    <location>
        <begin position="125"/>
        <end position="312"/>
    </location>
</feature>
<dbReference type="PANTHER" id="PTHR43248">
    <property type="entry name" value="2-SUCCINYL-6-HYDROXY-2,4-CYCLOHEXADIENE-1-CARBOXYLATE SYNTHASE"/>
    <property type="match status" value="1"/>
</dbReference>
<dbReference type="GO" id="GO:0016787">
    <property type="term" value="F:hydrolase activity"/>
    <property type="evidence" value="ECO:0007669"/>
    <property type="project" value="UniProtKB-KW"/>
</dbReference>
<dbReference type="InterPro" id="IPR029058">
    <property type="entry name" value="AB_hydrolase_fold"/>
</dbReference>
<dbReference type="EMBL" id="JAEACQ010000122">
    <property type="protein sequence ID" value="MBL7625991.1"/>
    <property type="molecule type" value="Genomic_DNA"/>
</dbReference>
<dbReference type="InterPro" id="IPR051601">
    <property type="entry name" value="Serine_prot/Carboxylest_S33"/>
</dbReference>
<sequence>MTGRSSSWRAAVLVRVHRREGRRPVIRRFVSGSPVKWSWRARLSSALALSSLSVAGLAGPAEAAAPTLATSPAMGGLSAWTACGDGLECAKLPVPLDHAHPAAGTIELALIRRPAADPARRIGSLVYLEGGPGVSGVDTIRTSPDLFDEPVRDRFDIVGFDQRGVGQSAPVHCLTDEEKAAYLASVAHPRAVSVAPSRSGSLAAARAPATGAADDEDLPAGFDETVEAYRQIVAGCERLSGPLLPYLSTEAAARDLDLLRAALGEPRLTAYGASYGTELGVTYAALFPTRLRALVLEAVLDPAQWTNDPLGHVRLQAIAFDAALDAFFASCARDPECGFGHGDPAGAYDRLMARLAEKPIYARGKEVDTTTPVDASVAISAVLELLYSEQLWPILALGLELADDYDDGSVLLATQEESSGERDDGTFDNSFDAQIAIDCADQNYPTDLAVYRRFAADLAREAPRFGPVLALGSVTCAFWPTPSASRYTGPFQAPGAPPILLLGTTGDPATPYQEALSTAAQLGDRAVLLTWRSYTHGAYADSSCVREATDRYLIDLITPRPGTVCDD</sequence>
<dbReference type="Pfam" id="PF00561">
    <property type="entry name" value="Abhydrolase_1"/>
    <property type="match status" value="1"/>
</dbReference>
<name>A0A937RH89_9ACTN</name>
<dbReference type="Pfam" id="PF08386">
    <property type="entry name" value="Abhydrolase_4"/>
    <property type="match status" value="1"/>
</dbReference>
<comment type="similarity">
    <text evidence="1">Belongs to the peptidase S33 family.</text>
</comment>
<accession>A0A937RH89</accession>
<gene>
    <name evidence="6" type="ORF">I7412_02110</name>
</gene>
<comment type="caution">
    <text evidence="6">The sequence shown here is derived from an EMBL/GenBank/DDBJ whole genome shotgun (WGS) entry which is preliminary data.</text>
</comment>
<dbReference type="AlphaFoldDB" id="A0A937RH89"/>
<evidence type="ECO:0000313" key="7">
    <source>
        <dbReference type="Proteomes" id="UP000604475"/>
    </source>
</evidence>
<dbReference type="Proteomes" id="UP000604475">
    <property type="component" value="Unassembled WGS sequence"/>
</dbReference>
<dbReference type="Gene3D" id="3.40.50.1820">
    <property type="entry name" value="alpha/beta hydrolase"/>
    <property type="match status" value="1"/>
</dbReference>
<organism evidence="6 7">
    <name type="scientific">Frankia nepalensis</name>
    <dbReference type="NCBI Taxonomy" id="1836974"/>
    <lineage>
        <taxon>Bacteria</taxon>
        <taxon>Bacillati</taxon>
        <taxon>Actinomycetota</taxon>
        <taxon>Actinomycetes</taxon>
        <taxon>Frankiales</taxon>
        <taxon>Frankiaceae</taxon>
        <taxon>Frankia</taxon>
    </lineage>
</organism>
<protein>
    <submittedName>
        <fullName evidence="6">Alpha/beta fold hydrolase</fullName>
    </submittedName>
</protein>
<dbReference type="InterPro" id="IPR000073">
    <property type="entry name" value="AB_hydrolase_1"/>
</dbReference>
<evidence type="ECO:0000313" key="6">
    <source>
        <dbReference type="EMBL" id="MBL7625991.1"/>
    </source>
</evidence>
<evidence type="ECO:0000256" key="1">
    <source>
        <dbReference type="ARBA" id="ARBA00010088"/>
    </source>
</evidence>
<evidence type="ECO:0000256" key="3">
    <source>
        <dbReference type="ARBA" id="ARBA00022801"/>
    </source>
</evidence>
<dbReference type="SUPFAM" id="SSF53474">
    <property type="entry name" value="alpha/beta-Hydrolases"/>
    <property type="match status" value="1"/>
</dbReference>